<evidence type="ECO:0000256" key="10">
    <source>
        <dbReference type="PROSITE-ProRule" id="PRU00169"/>
    </source>
</evidence>
<keyword evidence="6" id="KW-0805">Transcription regulation</keyword>
<dbReference type="InterPro" id="IPR018060">
    <property type="entry name" value="HTH_AraC"/>
</dbReference>
<feature type="domain" description="Response regulatory" evidence="12">
    <location>
        <begin position="3"/>
        <end position="120"/>
    </location>
</feature>
<dbReference type="CDD" id="cd17536">
    <property type="entry name" value="REC_YesN-like"/>
    <property type="match status" value="1"/>
</dbReference>
<dbReference type="Gene3D" id="1.10.10.60">
    <property type="entry name" value="Homeodomain-like"/>
    <property type="match status" value="2"/>
</dbReference>
<proteinExistence type="predicted"/>
<keyword evidence="4 10" id="KW-0597">Phosphoprotein</keyword>
<comment type="subcellular location">
    <subcellularLocation>
        <location evidence="1">Cytoplasm</location>
    </subcellularLocation>
</comment>
<evidence type="ECO:0000256" key="9">
    <source>
        <dbReference type="ARBA" id="ARBA00024867"/>
    </source>
</evidence>
<evidence type="ECO:0000256" key="4">
    <source>
        <dbReference type="ARBA" id="ARBA00022553"/>
    </source>
</evidence>
<dbReference type="InterPro" id="IPR001789">
    <property type="entry name" value="Sig_transdc_resp-reg_receiver"/>
</dbReference>
<evidence type="ECO:0000259" key="11">
    <source>
        <dbReference type="PROSITE" id="PS01124"/>
    </source>
</evidence>
<dbReference type="InterPro" id="IPR011006">
    <property type="entry name" value="CheY-like_superfamily"/>
</dbReference>
<keyword evidence="8" id="KW-0804">Transcription</keyword>
<dbReference type="SUPFAM" id="SSF46689">
    <property type="entry name" value="Homeodomain-like"/>
    <property type="match status" value="2"/>
</dbReference>
<keyword evidence="5" id="KW-0902">Two-component regulatory system</keyword>
<keyword evidence="3" id="KW-0963">Cytoplasm</keyword>
<feature type="modified residue" description="4-aspartylphosphate" evidence="10">
    <location>
        <position position="55"/>
    </location>
</feature>
<feature type="domain" description="HTH araC/xylS-type" evidence="11">
    <location>
        <begin position="438"/>
        <end position="536"/>
    </location>
</feature>
<sequence>MIKVVIADDEEKVCQLICSLIDWKALEMEIVGVAHNSIEALELIQSLQPDIMITDIRMPGYDGLELINRGKQIKNDIDFIIISGYSHFEYAQSAIKYGVSDYLLKPIKKNELLASLNKICEKQRLRTEQLTREERLKIRLQNDIDKLRSGFLTEILFKKATDQEELDMSKCNESYHFNFQSGCFQVFIIKMDCSYEDLFKSSIKIFENRISQIMRLFLKEECYDMEICFQNSRTYCLLNYDGDNKKRIRKQIKASLDELLVQNSIFNKIQFTIGLGIAVDNINDLRKSVITAEAAMEQRLIEGTNKLIENAPFQGNNTENDVLLSEFTKNMEAALEFLDPYGVLESIDYIQNKVLNNPNISGHELLNVVKEAFNIYLMLLRKHQFNVENQDILLDSFSLNIELCSSASQLFDHLKSIISDSVNSAIENRRQAYIKPIREAKQYIQQNYMKPITLKEVSNYVGFNDSYFSSLFKKECGINFLEYLSEVRMNKAKELLKETNLSVACICEAVGYNDLKHFIKLFKKYSGLKPNEFRKLYS</sequence>
<dbReference type="Proteomes" id="UP001486565">
    <property type="component" value="Chromosome"/>
</dbReference>
<comment type="function">
    <text evidence="9">May play the central regulatory role in sporulation. It may be an element of the effector pathway responsible for the activation of sporulation genes in response to nutritional stress. Spo0A may act in concert with spo0H (a sigma factor) to control the expression of some genes that are critical to the sporulation process.</text>
</comment>
<dbReference type="Gene3D" id="3.40.50.2300">
    <property type="match status" value="1"/>
</dbReference>
<evidence type="ECO:0000313" key="14">
    <source>
        <dbReference type="Proteomes" id="UP001486565"/>
    </source>
</evidence>
<dbReference type="InterPro" id="IPR009057">
    <property type="entry name" value="Homeodomain-like_sf"/>
</dbReference>
<dbReference type="PANTHER" id="PTHR42713">
    <property type="entry name" value="HISTIDINE KINASE-RELATED"/>
    <property type="match status" value="1"/>
</dbReference>
<dbReference type="SMART" id="SM00342">
    <property type="entry name" value="HTH_ARAC"/>
    <property type="match status" value="1"/>
</dbReference>
<evidence type="ECO:0000256" key="6">
    <source>
        <dbReference type="ARBA" id="ARBA00023015"/>
    </source>
</evidence>
<dbReference type="PROSITE" id="PS50110">
    <property type="entry name" value="RESPONSE_REGULATORY"/>
    <property type="match status" value="1"/>
</dbReference>
<protein>
    <recommendedName>
        <fullName evidence="2">Stage 0 sporulation protein A homolog</fullName>
    </recommendedName>
</protein>
<dbReference type="SMART" id="SM00448">
    <property type="entry name" value="REC"/>
    <property type="match status" value="1"/>
</dbReference>
<dbReference type="RefSeq" id="WP_341877285.1">
    <property type="nucleotide sequence ID" value="NZ_CP121687.1"/>
</dbReference>
<dbReference type="InterPro" id="IPR051552">
    <property type="entry name" value="HptR"/>
</dbReference>
<evidence type="ECO:0000256" key="8">
    <source>
        <dbReference type="ARBA" id="ARBA00023163"/>
    </source>
</evidence>
<dbReference type="PROSITE" id="PS01124">
    <property type="entry name" value="HTH_ARAC_FAMILY_2"/>
    <property type="match status" value="1"/>
</dbReference>
<accession>A0ABZ2Y8N4</accession>
<name>A0ABZ2Y8N4_9FIRM</name>
<evidence type="ECO:0000256" key="7">
    <source>
        <dbReference type="ARBA" id="ARBA00023125"/>
    </source>
</evidence>
<dbReference type="SUPFAM" id="SSF52172">
    <property type="entry name" value="CheY-like"/>
    <property type="match status" value="1"/>
</dbReference>
<organism evidence="13 14">
    <name type="scientific">Defluviitalea saccharophila</name>
    <dbReference type="NCBI Taxonomy" id="879970"/>
    <lineage>
        <taxon>Bacteria</taxon>
        <taxon>Bacillati</taxon>
        <taxon>Bacillota</taxon>
        <taxon>Clostridia</taxon>
        <taxon>Lachnospirales</taxon>
        <taxon>Defluviitaleaceae</taxon>
        <taxon>Defluviitalea</taxon>
    </lineage>
</organism>
<keyword evidence="7" id="KW-0238">DNA-binding</keyword>
<dbReference type="EMBL" id="CP121687">
    <property type="protein sequence ID" value="WZL70322.1"/>
    <property type="molecule type" value="Genomic_DNA"/>
</dbReference>
<reference evidence="13 14" key="1">
    <citation type="submission" date="2023-03" db="EMBL/GenBank/DDBJ databases">
        <title>Novel Species.</title>
        <authorList>
            <person name="Ma S."/>
        </authorList>
    </citation>
    <scope>NUCLEOTIDE SEQUENCE [LARGE SCALE GENOMIC DNA]</scope>
    <source>
        <strain evidence="13 14">LIND6LT2</strain>
    </source>
</reference>
<keyword evidence="14" id="KW-1185">Reference proteome</keyword>
<evidence type="ECO:0000256" key="3">
    <source>
        <dbReference type="ARBA" id="ARBA00022490"/>
    </source>
</evidence>
<evidence type="ECO:0000313" key="13">
    <source>
        <dbReference type="EMBL" id="WZL70322.1"/>
    </source>
</evidence>
<dbReference type="PROSITE" id="PS00041">
    <property type="entry name" value="HTH_ARAC_FAMILY_1"/>
    <property type="match status" value="1"/>
</dbReference>
<evidence type="ECO:0000256" key="1">
    <source>
        <dbReference type="ARBA" id="ARBA00004496"/>
    </source>
</evidence>
<dbReference type="InterPro" id="IPR018062">
    <property type="entry name" value="HTH_AraC-typ_CS"/>
</dbReference>
<evidence type="ECO:0000256" key="2">
    <source>
        <dbReference type="ARBA" id="ARBA00018672"/>
    </source>
</evidence>
<dbReference type="PANTHER" id="PTHR42713:SF3">
    <property type="entry name" value="TRANSCRIPTIONAL REGULATORY PROTEIN HPTR"/>
    <property type="match status" value="1"/>
</dbReference>
<dbReference type="Pfam" id="PF12833">
    <property type="entry name" value="HTH_18"/>
    <property type="match status" value="1"/>
</dbReference>
<dbReference type="Pfam" id="PF00072">
    <property type="entry name" value="Response_reg"/>
    <property type="match status" value="1"/>
</dbReference>
<evidence type="ECO:0000259" key="12">
    <source>
        <dbReference type="PROSITE" id="PS50110"/>
    </source>
</evidence>
<gene>
    <name evidence="13" type="ORF">QBE51_01980</name>
</gene>
<evidence type="ECO:0000256" key="5">
    <source>
        <dbReference type="ARBA" id="ARBA00023012"/>
    </source>
</evidence>